<dbReference type="EMBL" id="JXLC01000008">
    <property type="protein sequence ID" value="OJG92060.1"/>
    <property type="molecule type" value="Genomic_DNA"/>
</dbReference>
<dbReference type="PANTHER" id="PTHR43279:SF1">
    <property type="entry name" value="CATECHOL-2,3-DIOXYGENASE"/>
    <property type="match status" value="1"/>
</dbReference>
<sequence>MEEKSMVYRLPKEMIVKQVKLKVKNLDVMTEFYTQMIGLVLLKKEQNTAFLGAQHSSEAIMVLEELADPVVKNNTTGLYHTAFLLPTRKDLGNSLLWLMQNNVEVGAADHGYSEAIYLTDPEGNGIEIYRDKPMTEWDIRADGEIIGVTEELDGDGVVAEADGQWLGMAPGSRIGHVHLQVADLEETEKFYEQLGFSLKSNFGRRAKFFAAGEYHHHIGTNTWNGEHVALIGENQLGLAWYTFQLPSRDAFQSFVQQLAETAVEYVLANEHITIQDPNRMQIKFGY</sequence>
<reference evidence="2 3" key="1">
    <citation type="submission" date="2014-12" db="EMBL/GenBank/DDBJ databases">
        <title>Draft genome sequences of 29 type strains of Enterococci.</title>
        <authorList>
            <person name="Zhong Z."/>
            <person name="Sun Z."/>
            <person name="Liu W."/>
            <person name="Zhang W."/>
            <person name="Zhang H."/>
        </authorList>
    </citation>
    <scope>NUCLEOTIDE SEQUENCE [LARGE SCALE GENOMIC DNA]</scope>
    <source>
        <strain evidence="2 3">DSM 22801</strain>
    </source>
</reference>
<dbReference type="Pfam" id="PF00903">
    <property type="entry name" value="Glyoxalase"/>
    <property type="match status" value="2"/>
</dbReference>
<organism evidence="2 3">
    <name type="scientific">Enterococcus silesiacus</name>
    <dbReference type="NCBI Taxonomy" id="332949"/>
    <lineage>
        <taxon>Bacteria</taxon>
        <taxon>Bacillati</taxon>
        <taxon>Bacillota</taxon>
        <taxon>Bacilli</taxon>
        <taxon>Lactobacillales</taxon>
        <taxon>Enterococcaceae</taxon>
        <taxon>Enterococcus</taxon>
    </lineage>
</organism>
<comment type="caution">
    <text evidence="2">The sequence shown here is derived from an EMBL/GenBank/DDBJ whole genome shotgun (WGS) entry which is preliminary data.</text>
</comment>
<dbReference type="PROSITE" id="PS51819">
    <property type="entry name" value="VOC"/>
    <property type="match status" value="2"/>
</dbReference>
<dbReference type="CDD" id="cd07255">
    <property type="entry name" value="VOC_BsCatE_like_N"/>
    <property type="match status" value="1"/>
</dbReference>
<evidence type="ECO:0000313" key="3">
    <source>
        <dbReference type="Proteomes" id="UP000183039"/>
    </source>
</evidence>
<dbReference type="InterPro" id="IPR004360">
    <property type="entry name" value="Glyas_Fos-R_dOase_dom"/>
</dbReference>
<dbReference type="AlphaFoldDB" id="A0AA91GB10"/>
<dbReference type="Proteomes" id="UP000183039">
    <property type="component" value="Unassembled WGS sequence"/>
</dbReference>
<accession>A0AA91GB10</accession>
<evidence type="ECO:0000313" key="2">
    <source>
        <dbReference type="EMBL" id="OJG92060.1"/>
    </source>
</evidence>
<evidence type="ECO:0000259" key="1">
    <source>
        <dbReference type="PROSITE" id="PS51819"/>
    </source>
</evidence>
<dbReference type="InterPro" id="IPR029068">
    <property type="entry name" value="Glyas_Bleomycin-R_OHBP_Dase"/>
</dbReference>
<dbReference type="Gene3D" id="3.10.180.10">
    <property type="entry name" value="2,3-Dihydroxybiphenyl 1,2-Dioxygenase, domain 1"/>
    <property type="match status" value="2"/>
</dbReference>
<dbReference type="CDD" id="cd16359">
    <property type="entry name" value="VOC_BsCatE_like_C"/>
    <property type="match status" value="1"/>
</dbReference>
<dbReference type="SUPFAM" id="SSF54593">
    <property type="entry name" value="Glyoxalase/Bleomycin resistance protein/Dihydroxybiphenyl dioxygenase"/>
    <property type="match status" value="2"/>
</dbReference>
<feature type="domain" description="VOC" evidence="1">
    <location>
        <begin position="15"/>
        <end position="131"/>
    </location>
</feature>
<dbReference type="PANTHER" id="PTHR43279">
    <property type="entry name" value="CATECHOL-2,3-DIOXYGENASE"/>
    <property type="match status" value="1"/>
</dbReference>
<name>A0AA91GB10_9ENTE</name>
<proteinExistence type="predicted"/>
<protein>
    <recommendedName>
        <fullName evidence="1">VOC domain-containing protein</fullName>
    </recommendedName>
</protein>
<gene>
    <name evidence="2" type="ORF">RV15_GL003445</name>
</gene>
<feature type="domain" description="VOC" evidence="1">
    <location>
        <begin position="173"/>
        <end position="286"/>
    </location>
</feature>
<dbReference type="InterPro" id="IPR037523">
    <property type="entry name" value="VOC_core"/>
</dbReference>